<sequence length="113" mass="12620">MTIAIELGIALLFEFRERKLLVFIAEVNAVTQIILNILFTVVNYKEGALALVLCYVFFEGIVFIIEAFVYTIDIHRISKYHVSVGKAVVYALTANVISFMAGLLAALLLPAYF</sequence>
<comment type="caution">
    <text evidence="2">The sequence shown here is derived from an EMBL/GenBank/DDBJ whole genome shotgun (WGS) entry which is preliminary data.</text>
</comment>
<evidence type="ECO:0000313" key="2">
    <source>
        <dbReference type="EMBL" id="RGD68661.1"/>
    </source>
</evidence>
<keyword evidence="1" id="KW-1133">Transmembrane helix</keyword>
<accession>A0A3E3DH91</accession>
<keyword evidence="1" id="KW-0812">Transmembrane</keyword>
<proteinExistence type="predicted"/>
<evidence type="ECO:0000256" key="1">
    <source>
        <dbReference type="SAM" id="Phobius"/>
    </source>
</evidence>
<name>A0A3E3DH91_9FIRM</name>
<dbReference type="AlphaFoldDB" id="A0A3E3DH91"/>
<dbReference type="Proteomes" id="UP000261023">
    <property type="component" value="Unassembled WGS sequence"/>
</dbReference>
<reference evidence="2 3" key="1">
    <citation type="submission" date="2018-08" db="EMBL/GenBank/DDBJ databases">
        <title>A genome reference for cultivated species of the human gut microbiota.</title>
        <authorList>
            <person name="Zou Y."/>
            <person name="Xue W."/>
            <person name="Luo G."/>
        </authorList>
    </citation>
    <scope>NUCLEOTIDE SEQUENCE [LARGE SCALE GENOMIC DNA]</scope>
    <source>
        <strain evidence="2 3">AF19-13AC</strain>
    </source>
</reference>
<protein>
    <submittedName>
        <fullName evidence="2">Uncharacterized protein</fullName>
    </submittedName>
</protein>
<dbReference type="EMBL" id="QTJW01000015">
    <property type="protein sequence ID" value="RGD68661.1"/>
    <property type="molecule type" value="Genomic_DNA"/>
</dbReference>
<feature type="transmembrane region" description="Helical" evidence="1">
    <location>
        <begin position="89"/>
        <end position="112"/>
    </location>
</feature>
<organism evidence="2 3">
    <name type="scientific">Hungatella hathewayi</name>
    <dbReference type="NCBI Taxonomy" id="154046"/>
    <lineage>
        <taxon>Bacteria</taxon>
        <taxon>Bacillati</taxon>
        <taxon>Bacillota</taxon>
        <taxon>Clostridia</taxon>
        <taxon>Lachnospirales</taxon>
        <taxon>Lachnospiraceae</taxon>
        <taxon>Hungatella</taxon>
    </lineage>
</organism>
<evidence type="ECO:0000313" key="3">
    <source>
        <dbReference type="Proteomes" id="UP000261023"/>
    </source>
</evidence>
<dbReference type="RefSeq" id="WP_002599928.1">
    <property type="nucleotide sequence ID" value="NZ_QTJW01000015.1"/>
</dbReference>
<dbReference type="OrthoDB" id="1644786at2"/>
<feature type="transmembrane region" description="Helical" evidence="1">
    <location>
        <begin position="20"/>
        <end position="42"/>
    </location>
</feature>
<keyword evidence="1" id="KW-0472">Membrane</keyword>
<gene>
    <name evidence="2" type="ORF">DWX31_21275</name>
</gene>
<feature type="transmembrane region" description="Helical" evidence="1">
    <location>
        <begin position="48"/>
        <end position="69"/>
    </location>
</feature>